<dbReference type="GO" id="GO:0008483">
    <property type="term" value="F:transaminase activity"/>
    <property type="evidence" value="ECO:0007669"/>
    <property type="project" value="InterPro"/>
</dbReference>
<sequence>MSYSTKKSKSLFGRALNVLVEGGSSPSRGPANYGDYPLFLERSQGAYVFDVDDNKYIDWMMAYGGLPLGHAHPSIVKAVGDAMESGALLPAATQIEIEVVELIQRMVPSAERV</sequence>
<reference evidence="3" key="1">
    <citation type="submission" date="2018-05" db="EMBL/GenBank/DDBJ databases">
        <authorList>
            <person name="Lanie J.A."/>
            <person name="Ng W.-L."/>
            <person name="Kazmierczak K.M."/>
            <person name="Andrzejewski T.M."/>
            <person name="Davidsen T.M."/>
            <person name="Wayne K.J."/>
            <person name="Tettelin H."/>
            <person name="Glass J.I."/>
            <person name="Rusch D."/>
            <person name="Podicherti R."/>
            <person name="Tsui H.-C.T."/>
            <person name="Winkler M.E."/>
        </authorList>
    </citation>
    <scope>NUCLEOTIDE SEQUENCE</scope>
</reference>
<dbReference type="Gene3D" id="3.40.640.10">
    <property type="entry name" value="Type I PLP-dependent aspartate aminotransferase-like (Major domain)"/>
    <property type="match status" value="1"/>
</dbReference>
<organism evidence="3">
    <name type="scientific">marine metagenome</name>
    <dbReference type="NCBI Taxonomy" id="408172"/>
    <lineage>
        <taxon>unclassified sequences</taxon>
        <taxon>metagenomes</taxon>
        <taxon>ecological metagenomes</taxon>
    </lineage>
</organism>
<evidence type="ECO:0000256" key="1">
    <source>
        <dbReference type="ARBA" id="ARBA00001933"/>
    </source>
</evidence>
<dbReference type="PANTHER" id="PTHR43713">
    <property type="entry name" value="GLUTAMATE-1-SEMIALDEHYDE 2,1-AMINOMUTASE"/>
    <property type="match status" value="1"/>
</dbReference>
<dbReference type="PANTHER" id="PTHR43713:SF3">
    <property type="entry name" value="GLUTAMATE-1-SEMIALDEHYDE 2,1-AMINOMUTASE 1, CHLOROPLASTIC-RELATED"/>
    <property type="match status" value="1"/>
</dbReference>
<dbReference type="InterPro" id="IPR005814">
    <property type="entry name" value="Aminotrans_3"/>
</dbReference>
<dbReference type="InterPro" id="IPR015424">
    <property type="entry name" value="PyrdxlP-dep_Trfase"/>
</dbReference>
<protein>
    <recommendedName>
        <fullName evidence="4">Glutamate-1-semialdehyde 2,1-aminomutase</fullName>
    </recommendedName>
</protein>
<accession>A0A382LWJ6</accession>
<dbReference type="EMBL" id="UINC01089005">
    <property type="protein sequence ID" value="SVC39727.1"/>
    <property type="molecule type" value="Genomic_DNA"/>
</dbReference>
<dbReference type="GO" id="GO:0030170">
    <property type="term" value="F:pyridoxal phosphate binding"/>
    <property type="evidence" value="ECO:0007669"/>
    <property type="project" value="InterPro"/>
</dbReference>
<proteinExistence type="predicted"/>
<dbReference type="InterPro" id="IPR015422">
    <property type="entry name" value="PyrdxlP-dep_Trfase_small"/>
</dbReference>
<gene>
    <name evidence="3" type="ORF">METZ01_LOCUS292581</name>
</gene>
<keyword evidence="2" id="KW-0663">Pyridoxal phosphate</keyword>
<name>A0A382LWJ6_9ZZZZ</name>
<evidence type="ECO:0000256" key="2">
    <source>
        <dbReference type="ARBA" id="ARBA00022898"/>
    </source>
</evidence>
<dbReference type="InterPro" id="IPR015421">
    <property type="entry name" value="PyrdxlP-dep_Trfase_major"/>
</dbReference>
<comment type="cofactor">
    <cofactor evidence="1">
        <name>pyridoxal 5'-phosphate</name>
        <dbReference type="ChEBI" id="CHEBI:597326"/>
    </cofactor>
</comment>
<dbReference type="AlphaFoldDB" id="A0A382LWJ6"/>
<dbReference type="SUPFAM" id="SSF53383">
    <property type="entry name" value="PLP-dependent transferases"/>
    <property type="match status" value="1"/>
</dbReference>
<dbReference type="Pfam" id="PF00202">
    <property type="entry name" value="Aminotran_3"/>
    <property type="match status" value="1"/>
</dbReference>
<evidence type="ECO:0000313" key="3">
    <source>
        <dbReference type="EMBL" id="SVC39727.1"/>
    </source>
</evidence>
<evidence type="ECO:0008006" key="4">
    <source>
        <dbReference type="Google" id="ProtNLM"/>
    </source>
</evidence>
<feature type="non-terminal residue" evidence="3">
    <location>
        <position position="113"/>
    </location>
</feature>
<dbReference type="Gene3D" id="3.90.1150.10">
    <property type="entry name" value="Aspartate Aminotransferase, domain 1"/>
    <property type="match status" value="1"/>
</dbReference>